<dbReference type="RefSeq" id="WP_257512648.1">
    <property type="nucleotide sequence ID" value="NZ_JANKHG010000018.1"/>
</dbReference>
<proteinExistence type="predicted"/>
<dbReference type="SUPFAM" id="SSF48371">
    <property type="entry name" value="ARM repeat"/>
    <property type="match status" value="1"/>
</dbReference>
<dbReference type="Gene3D" id="1.25.40.290">
    <property type="entry name" value="ARM repeat domains"/>
    <property type="match status" value="1"/>
</dbReference>
<keyword evidence="2" id="KW-1185">Reference proteome</keyword>
<evidence type="ECO:0000313" key="2">
    <source>
        <dbReference type="Proteomes" id="UP001165267"/>
    </source>
</evidence>
<name>A0ABT1XJF8_9BURK</name>
<accession>A0ABT1XJF8</accession>
<dbReference type="EMBL" id="JANKHG010000018">
    <property type="protein sequence ID" value="MCR2747435.1"/>
    <property type="molecule type" value="Genomic_DNA"/>
</dbReference>
<organism evidence="1 2">
    <name type="scientific">Limnobacter parvus</name>
    <dbReference type="NCBI Taxonomy" id="2939690"/>
    <lineage>
        <taxon>Bacteria</taxon>
        <taxon>Pseudomonadati</taxon>
        <taxon>Pseudomonadota</taxon>
        <taxon>Betaproteobacteria</taxon>
        <taxon>Burkholderiales</taxon>
        <taxon>Burkholderiaceae</taxon>
        <taxon>Limnobacter</taxon>
    </lineage>
</organism>
<gene>
    <name evidence="1" type="ORF">NSP04_12310</name>
</gene>
<comment type="caution">
    <text evidence="1">The sequence shown here is derived from an EMBL/GenBank/DDBJ whole genome shotgun (WGS) entry which is preliminary data.</text>
</comment>
<dbReference type="InterPro" id="IPR016024">
    <property type="entry name" value="ARM-type_fold"/>
</dbReference>
<protein>
    <submittedName>
        <fullName evidence="1">DNA alkylation repair protein</fullName>
    </submittedName>
</protein>
<dbReference type="Proteomes" id="UP001165267">
    <property type="component" value="Unassembled WGS sequence"/>
</dbReference>
<evidence type="ECO:0000313" key="1">
    <source>
        <dbReference type="EMBL" id="MCR2747435.1"/>
    </source>
</evidence>
<sequence length="287" mass="32306">MQLRPPTVPLAPNAIQKGTPLKLLLNQDSIECLAQNILYAHKAFPADEFCKHALSNLEPLELMQRAQHIANSLRQFLPANYTQAVSILIESFTPAEADVGSLGVAGFFYLPHSVFIADYGLDPSYNHGEDPFNVSTQALRELTMRFTAEFAIRPFLIHQPERTLAQVGKWLSDPNPHVRRLCSEGTRPKLPWGKRIQSFVVNPQPTLPILEHLKDDNELYVRRSVANHLGDIAKDHPELVFSICERWLQAGASTDLKWLIRHAVRYHAKKGNARALEIRTKASGKAN</sequence>
<reference evidence="1" key="1">
    <citation type="submission" date="2022-07" db="EMBL/GenBank/DDBJ databases">
        <authorList>
            <person name="Xamxidin M."/>
        </authorList>
    </citation>
    <scope>NUCLEOTIDE SEQUENCE</scope>
    <source>
        <strain evidence="1">YS8-69</strain>
    </source>
</reference>